<protein>
    <recommendedName>
        <fullName evidence="3">Protein kinase domain-containing protein</fullName>
    </recommendedName>
</protein>
<feature type="domain" description="Protein kinase" evidence="3">
    <location>
        <begin position="286"/>
        <end position="554"/>
    </location>
</feature>
<dbReference type="PANTHER" id="PTHR48055:SF26">
    <property type="entry name" value="TRANSFERASE, PROTEIN KINASE RLK-PELLE-URK-2 FAMILY"/>
    <property type="match status" value="1"/>
</dbReference>
<sequence length="579" mass="64115">MELNNSKKVPIDFDKLFASGCILNFGSTSSSYNQSGCEGANWGGFLNKTCSGEAFQDYLYALGMRANRTGQIYLSLMDQRNCFIRISSSDVDILDCGTEKLTMNRGGCSNFSVTDVTDRLGSSIRNLKDKCSFANEDEGWDQSCGFCQKGWKEIQGMHPKVVEFTEVDSDVCRFCVLITLISARIKDEAWVGKLFNCLANQNSDEGNEAEENAEENKAKSESGICILIGGIIGFLLVTLLSIWIFLKRKNSSDALVKKTASGLELQKESDCLKFPIKVVYSATKNLHPLNVIGEGTAGKVYKGLLSNNQHVAIKHITNDGETFLREVRSLSHVRHPNLATLQGYCEKEGECFLIYEFCPNGNLSEWLFGTDKVLSWIQRLQIAVDSARGLCFLHTYPQGCIVHRDIKPTNILLGKNFEAKLSDFGLSKVIDLGETNASSEVRGTFGYVDPEYQINRRVNSAGDVYSFGIVLLQMLSGRKVIDIDMRKPQPLEKFAKSLTREGRRCSLELADPRLNGEYSAEAFELTFELALSCTAPKQQRPSMEQVVASLEEALHLSTKAKASSPVTSAADSDWSSSMP</sequence>
<organism evidence="4 5">
    <name type="scientific">Cinchona calisaya</name>
    <dbReference type="NCBI Taxonomy" id="153742"/>
    <lineage>
        <taxon>Eukaryota</taxon>
        <taxon>Viridiplantae</taxon>
        <taxon>Streptophyta</taxon>
        <taxon>Embryophyta</taxon>
        <taxon>Tracheophyta</taxon>
        <taxon>Spermatophyta</taxon>
        <taxon>Magnoliopsida</taxon>
        <taxon>eudicotyledons</taxon>
        <taxon>Gunneridae</taxon>
        <taxon>Pentapetalae</taxon>
        <taxon>asterids</taxon>
        <taxon>lamiids</taxon>
        <taxon>Gentianales</taxon>
        <taxon>Rubiaceae</taxon>
        <taxon>Cinchonoideae</taxon>
        <taxon>Cinchoneae</taxon>
        <taxon>Cinchona</taxon>
    </lineage>
</organism>
<dbReference type="Proteomes" id="UP001630127">
    <property type="component" value="Unassembled WGS sequence"/>
</dbReference>
<dbReference type="Pfam" id="PF00069">
    <property type="entry name" value="Pkinase"/>
    <property type="match status" value="1"/>
</dbReference>
<feature type="compositionally biased region" description="Polar residues" evidence="1">
    <location>
        <begin position="560"/>
        <end position="579"/>
    </location>
</feature>
<dbReference type="InterPro" id="IPR000719">
    <property type="entry name" value="Prot_kinase_dom"/>
</dbReference>
<dbReference type="SUPFAM" id="SSF56112">
    <property type="entry name" value="Protein kinase-like (PK-like)"/>
    <property type="match status" value="1"/>
</dbReference>
<evidence type="ECO:0000259" key="3">
    <source>
        <dbReference type="PROSITE" id="PS50011"/>
    </source>
</evidence>
<feature type="region of interest" description="Disordered" evidence="1">
    <location>
        <begin position="557"/>
        <end position="579"/>
    </location>
</feature>
<dbReference type="PANTHER" id="PTHR48055">
    <property type="entry name" value="LEUCINE-RICH REPEAT RECEPTOR PROTEIN KINASE EMS1"/>
    <property type="match status" value="1"/>
</dbReference>
<dbReference type="InterPro" id="IPR011009">
    <property type="entry name" value="Kinase-like_dom_sf"/>
</dbReference>
<dbReference type="PROSITE" id="PS50011">
    <property type="entry name" value="PROTEIN_KINASE_DOM"/>
    <property type="match status" value="1"/>
</dbReference>
<evidence type="ECO:0000256" key="2">
    <source>
        <dbReference type="SAM" id="Phobius"/>
    </source>
</evidence>
<evidence type="ECO:0000313" key="4">
    <source>
        <dbReference type="EMBL" id="KAL3526433.1"/>
    </source>
</evidence>
<feature type="transmembrane region" description="Helical" evidence="2">
    <location>
        <begin position="224"/>
        <end position="246"/>
    </location>
</feature>
<keyword evidence="5" id="KW-1185">Reference proteome</keyword>
<dbReference type="EMBL" id="JBJUIK010000005">
    <property type="protein sequence ID" value="KAL3526433.1"/>
    <property type="molecule type" value="Genomic_DNA"/>
</dbReference>
<keyword evidence="2" id="KW-0812">Transmembrane</keyword>
<dbReference type="InterPro" id="IPR051564">
    <property type="entry name" value="LRR_receptor-like_kinase"/>
</dbReference>
<dbReference type="FunFam" id="1.10.510.10:FF:000530">
    <property type="entry name" value="probable receptor-like protein kinase At5g59700"/>
    <property type="match status" value="1"/>
</dbReference>
<evidence type="ECO:0000313" key="5">
    <source>
        <dbReference type="Proteomes" id="UP001630127"/>
    </source>
</evidence>
<dbReference type="CDD" id="cd14066">
    <property type="entry name" value="STKc_IRAK"/>
    <property type="match status" value="1"/>
</dbReference>
<proteinExistence type="predicted"/>
<keyword evidence="2" id="KW-0472">Membrane</keyword>
<dbReference type="AlphaFoldDB" id="A0ABD3A5E1"/>
<dbReference type="Gene3D" id="3.30.200.20">
    <property type="entry name" value="Phosphorylase Kinase, domain 1"/>
    <property type="match status" value="1"/>
</dbReference>
<name>A0ABD3A5E1_9GENT</name>
<dbReference type="PROSITE" id="PS00108">
    <property type="entry name" value="PROTEIN_KINASE_ST"/>
    <property type="match status" value="1"/>
</dbReference>
<dbReference type="Pfam" id="PF19160">
    <property type="entry name" value="SPARK"/>
    <property type="match status" value="1"/>
</dbReference>
<dbReference type="InterPro" id="IPR008271">
    <property type="entry name" value="Ser/Thr_kinase_AS"/>
</dbReference>
<accession>A0ABD3A5E1</accession>
<dbReference type="InterPro" id="IPR043891">
    <property type="entry name" value="SPARK"/>
</dbReference>
<gene>
    <name evidence="4" type="ORF">ACH5RR_011089</name>
</gene>
<dbReference type="SMART" id="SM00220">
    <property type="entry name" value="S_TKc"/>
    <property type="match status" value="1"/>
</dbReference>
<evidence type="ECO:0000256" key="1">
    <source>
        <dbReference type="SAM" id="MobiDB-lite"/>
    </source>
</evidence>
<comment type="caution">
    <text evidence="4">The sequence shown here is derived from an EMBL/GenBank/DDBJ whole genome shotgun (WGS) entry which is preliminary data.</text>
</comment>
<dbReference type="Gene3D" id="1.10.510.10">
    <property type="entry name" value="Transferase(Phosphotransferase) domain 1"/>
    <property type="match status" value="1"/>
</dbReference>
<reference evidence="4 5" key="1">
    <citation type="submission" date="2024-11" db="EMBL/GenBank/DDBJ databases">
        <title>A near-complete genome assembly of Cinchona calisaya.</title>
        <authorList>
            <person name="Lian D.C."/>
            <person name="Zhao X.W."/>
            <person name="Wei L."/>
        </authorList>
    </citation>
    <scope>NUCLEOTIDE SEQUENCE [LARGE SCALE GENOMIC DNA]</scope>
    <source>
        <tissue evidence="4">Nenye</tissue>
    </source>
</reference>
<keyword evidence="2" id="KW-1133">Transmembrane helix</keyword>